<organism evidence="2 3">
    <name type="scientific">Lithospermum erythrorhizon</name>
    <name type="common">Purple gromwell</name>
    <name type="synonym">Lithospermum officinale var. erythrorhizon</name>
    <dbReference type="NCBI Taxonomy" id="34254"/>
    <lineage>
        <taxon>Eukaryota</taxon>
        <taxon>Viridiplantae</taxon>
        <taxon>Streptophyta</taxon>
        <taxon>Embryophyta</taxon>
        <taxon>Tracheophyta</taxon>
        <taxon>Spermatophyta</taxon>
        <taxon>Magnoliopsida</taxon>
        <taxon>eudicotyledons</taxon>
        <taxon>Gunneridae</taxon>
        <taxon>Pentapetalae</taxon>
        <taxon>asterids</taxon>
        <taxon>lamiids</taxon>
        <taxon>Boraginales</taxon>
        <taxon>Boraginaceae</taxon>
        <taxon>Boraginoideae</taxon>
        <taxon>Lithospermeae</taxon>
        <taxon>Lithospermum</taxon>
    </lineage>
</organism>
<proteinExistence type="predicted"/>
<dbReference type="Proteomes" id="UP001454036">
    <property type="component" value="Unassembled WGS sequence"/>
</dbReference>
<dbReference type="GO" id="GO:0000120">
    <property type="term" value="C:RNA polymerase I transcription regulator complex"/>
    <property type="evidence" value="ECO:0007669"/>
    <property type="project" value="InterPro"/>
</dbReference>
<feature type="region of interest" description="Disordered" evidence="1">
    <location>
        <begin position="51"/>
        <end position="75"/>
    </location>
</feature>
<feature type="compositionally biased region" description="Basic residues" evidence="1">
    <location>
        <begin position="17"/>
        <end position="27"/>
    </location>
</feature>
<dbReference type="AlphaFoldDB" id="A0AAV3R8E9"/>
<feature type="region of interest" description="Disordered" evidence="1">
    <location>
        <begin position="1"/>
        <end position="38"/>
    </location>
</feature>
<dbReference type="GO" id="GO:0006360">
    <property type="term" value="P:transcription by RNA polymerase I"/>
    <property type="evidence" value="ECO:0007669"/>
    <property type="project" value="InterPro"/>
</dbReference>
<keyword evidence="3" id="KW-1185">Reference proteome</keyword>
<reference evidence="2 3" key="1">
    <citation type="submission" date="2024-01" db="EMBL/GenBank/DDBJ databases">
        <title>The complete chloroplast genome sequence of Lithospermum erythrorhizon: insights into the phylogenetic relationship among Boraginaceae species and the maternal lineages of purple gromwells.</title>
        <authorList>
            <person name="Okada T."/>
            <person name="Watanabe K."/>
        </authorList>
    </citation>
    <scope>NUCLEOTIDE SEQUENCE [LARGE SCALE GENOMIC DNA]</scope>
</reference>
<name>A0AAV3R8E9_LITER</name>
<sequence length="665" mass="76134">MTKDLPESEDFTEAPKKPIKRQRRRKKKDDFKNNVVNDNSDGEIIVEGQKVKKTKKSNSRTKPIDYADENPINPSIKSRRVNGTIMANAKRSYCMKRGIGSCLKNQGVSIMFEYKRRLRRLLKKLIRRHNWVDAAGVLGVLLKATTRDKSSRHNRFKYWAAMEILKQIKGGNIRSKKIQNVYDLWMKKDASMMTRSSRSVKEKIAIQLEYILFCLTHGDLVAAHQNSLGLMQEHNFESDPTSNLVVGLTFYELWYSDLPEDWQLKTLNYAIGSMESDFHEGRSNSDDYNGVESQEDNISVELKSVTSVANDKENKEIASTQERVPMDVDDNLETQSPQQSVCHNDSYVYSAEGSEDRRSSSPAYDGGLSIFQAPGLPTWLMPLEMPLRNDNLDDVICDHRDFQNDYYTNAVKHLQVALHSTPPMGEALHPLIQLLLIGDRVNEALYEIDNFFDDSATVLKLRLKAGLLEHFDRGNHLQLSSCYEDILEIDPTCSNSLVKLINMHQRGDYGTEKLVKMLALYLDGTYAEFNIWKDLAYCLMKLSQCAGDRISTCSNRNAEKINQSYTGHSNQIPELFTGRESGKTWRFRCRWWLTRHFSSNILASEIAAGEFSLLTYKAAVAAFLYGPEFKYVTKAIEVLENESTNQDMYSILRIHVKNSVGIYKF</sequence>
<dbReference type="PANTHER" id="PTHR36720:SF1">
    <property type="entry name" value="TAF RNA POLYMERASE I SUBUNIT A"/>
    <property type="match status" value="1"/>
</dbReference>
<gene>
    <name evidence="2" type="ORF">LIER_25852</name>
</gene>
<evidence type="ECO:0000313" key="2">
    <source>
        <dbReference type="EMBL" id="GAA0171926.1"/>
    </source>
</evidence>
<accession>A0AAV3R8E9</accession>
<evidence type="ECO:0000313" key="3">
    <source>
        <dbReference type="Proteomes" id="UP001454036"/>
    </source>
</evidence>
<comment type="caution">
    <text evidence="2">The sequence shown here is derived from an EMBL/GenBank/DDBJ whole genome shotgun (WGS) entry which is preliminary data.</text>
</comment>
<dbReference type="PANTHER" id="PTHR36720">
    <property type="entry name" value="TAF RNA POLYMERASE I SUBUNIT A"/>
    <property type="match status" value="1"/>
</dbReference>
<dbReference type="InterPro" id="IPR039495">
    <property type="entry name" value="TAF1A"/>
</dbReference>
<dbReference type="Pfam" id="PF14929">
    <property type="entry name" value="TAF1_subA"/>
    <property type="match status" value="1"/>
</dbReference>
<dbReference type="EMBL" id="BAABME010007881">
    <property type="protein sequence ID" value="GAA0171926.1"/>
    <property type="molecule type" value="Genomic_DNA"/>
</dbReference>
<protein>
    <submittedName>
        <fullName evidence="2">Uncharacterized protein</fullName>
    </submittedName>
</protein>
<evidence type="ECO:0000256" key="1">
    <source>
        <dbReference type="SAM" id="MobiDB-lite"/>
    </source>
</evidence>